<dbReference type="KEGG" id="dzi:111290166"/>
<dbReference type="Gene3D" id="3.30.70.270">
    <property type="match status" value="1"/>
</dbReference>
<dbReference type="InterPro" id="IPR050951">
    <property type="entry name" value="Retrovirus_Pol_polyprotein"/>
</dbReference>
<sequence length="159" mass="18437">MDASKVHAILELELPAKVTELRLFIGMVNYYRHFIKGHSVIATPLTDLLKKGRAWEWSIECQEAFDWSKRVVTKELVLALLDHVKPYKDFLIEFDYRLEYKLGQVNTMVDALRRNVNLVAISQPEGLLVLCINEGLMHNPTAKAFIEHAKQGKTRQFWL</sequence>
<reference evidence="2" key="1">
    <citation type="submission" date="2025-08" db="UniProtKB">
        <authorList>
            <consortium name="RefSeq"/>
        </authorList>
    </citation>
    <scope>IDENTIFICATION</scope>
    <source>
        <tissue evidence="2">Fruit stalk</tissue>
    </source>
</reference>
<dbReference type="Proteomes" id="UP000515121">
    <property type="component" value="Unplaced"/>
</dbReference>
<dbReference type="OrthoDB" id="1002209at2759"/>
<dbReference type="AlphaFoldDB" id="A0A6P5YA89"/>
<dbReference type="FunFam" id="3.30.70.270:FF:000023">
    <property type="entry name" value="Pol"/>
    <property type="match status" value="1"/>
</dbReference>
<dbReference type="InterPro" id="IPR043128">
    <property type="entry name" value="Rev_trsase/Diguanyl_cyclase"/>
</dbReference>
<dbReference type="GeneID" id="111290166"/>
<dbReference type="RefSeq" id="XP_022737260.1">
    <property type="nucleotide sequence ID" value="XM_022881525.1"/>
</dbReference>
<dbReference type="PANTHER" id="PTHR37984">
    <property type="entry name" value="PROTEIN CBG26694"/>
    <property type="match status" value="1"/>
</dbReference>
<evidence type="ECO:0000313" key="2">
    <source>
        <dbReference type="RefSeq" id="XP_022737260.1"/>
    </source>
</evidence>
<dbReference type="InterPro" id="IPR043502">
    <property type="entry name" value="DNA/RNA_pol_sf"/>
</dbReference>
<dbReference type="PANTHER" id="PTHR37984:SF5">
    <property type="entry name" value="PROTEIN NYNRIN-LIKE"/>
    <property type="match status" value="1"/>
</dbReference>
<gene>
    <name evidence="2" type="primary">LOC111290166</name>
</gene>
<evidence type="ECO:0000313" key="1">
    <source>
        <dbReference type="Proteomes" id="UP000515121"/>
    </source>
</evidence>
<organism evidence="1 2">
    <name type="scientific">Durio zibethinus</name>
    <name type="common">Durian</name>
    <dbReference type="NCBI Taxonomy" id="66656"/>
    <lineage>
        <taxon>Eukaryota</taxon>
        <taxon>Viridiplantae</taxon>
        <taxon>Streptophyta</taxon>
        <taxon>Embryophyta</taxon>
        <taxon>Tracheophyta</taxon>
        <taxon>Spermatophyta</taxon>
        <taxon>Magnoliopsida</taxon>
        <taxon>eudicotyledons</taxon>
        <taxon>Gunneridae</taxon>
        <taxon>Pentapetalae</taxon>
        <taxon>rosids</taxon>
        <taxon>malvids</taxon>
        <taxon>Malvales</taxon>
        <taxon>Malvaceae</taxon>
        <taxon>Helicteroideae</taxon>
        <taxon>Durio</taxon>
    </lineage>
</organism>
<protein>
    <submittedName>
        <fullName evidence="2">Uncharacterized protein LOC111290166</fullName>
    </submittedName>
</protein>
<keyword evidence="1" id="KW-1185">Reference proteome</keyword>
<name>A0A6P5YA89_DURZI</name>
<proteinExistence type="predicted"/>
<dbReference type="SUPFAM" id="SSF56672">
    <property type="entry name" value="DNA/RNA polymerases"/>
    <property type="match status" value="1"/>
</dbReference>
<accession>A0A6P5YA89</accession>